<sequence length="812" mass="93244">MKRYLPHLIVISIFYVISLGYFSPDILQDRQISPPDMLAWEGMAKEYNDFHKKTGKQTGWSNSMFGGMPTYQFGGVSNYDLISYMGIKFVMKNSIIPYPASIIFMYFLCFYILLLCLNFNYKTALLGALSYGLSSYLLIIIDAGHISKALAIAYIPLVVAGTCCVFDKKYIKGFLLLSIGGGLQINSNHYQMTYYMIMSLSILVLTSFINSYKNRELKCFAKSSLTIFLAGIIAIGINIQQLWTTYSYSKQTIRGTSELTLKDSKNSKVKSGLDKDYITDWSYGKMETFNLLIPNLMGGSSISALPEKGAVYQKLKRHIPEEGLTEIINNSPAYWGPQPGTSGPAYLGVVVLFLFILSLFLYKGKLKNWLIASILLSLFLSWGKNMMWLTNLFIDYFPFYNKFRAVSSIQIIIEFAVPFMAMLGLREFLSKKTKLENKKRALSLSTFVLLIIPLFFYLFGSDIFPFEKAGDTRYGFPLEALREDRLTMLKDDSMRACLFAVTIFIVLYIFLKNKLKENYLIAILTVLVLLDLVSVNKRYLNSEDFIDKKDALNTFIPNRANLEILKDKGVYRVFNTSNTMNESRTSYFHHSIGGYHAAKLMRYQQLWDHHISKKNTEVINMLNAKYFILHQRSNGKPYVLKNRQANGNVWFVDKYKIVDNPDEEINSLSSIKTKEEAVIDKRFAPLLRDIKSQKDSTETISLIDYQPNNLVYEYSSKDDRLAIFSEIFYQDGWNAYINNVKTPHFRANFVLRAMMLPKGNNRIEFKFEPKQIYIGTGISLLSYSIIFIIIGFLVYRSISNRKNKILISNQST</sequence>
<feature type="transmembrane region" description="Helical" evidence="1">
    <location>
        <begin position="345"/>
        <end position="362"/>
    </location>
</feature>
<dbReference type="AlphaFoldDB" id="A0A1J1DYG4"/>
<feature type="transmembrane region" description="Helical" evidence="1">
    <location>
        <begin position="772"/>
        <end position="795"/>
    </location>
</feature>
<gene>
    <name evidence="2" type="ORF">JBKA6_0900</name>
</gene>
<keyword evidence="3" id="KW-1185">Reference proteome</keyword>
<evidence type="ECO:0000256" key="1">
    <source>
        <dbReference type="SAM" id="Phobius"/>
    </source>
</evidence>
<keyword evidence="1" id="KW-1133">Transmembrane helix</keyword>
<accession>A0A1J1DYG4</accession>
<proteinExistence type="predicted"/>
<dbReference type="EMBL" id="AP014564">
    <property type="protein sequence ID" value="BAV94913.1"/>
    <property type="molecule type" value="Genomic_DNA"/>
</dbReference>
<evidence type="ECO:0000313" key="3">
    <source>
        <dbReference type="Proteomes" id="UP000243197"/>
    </source>
</evidence>
<dbReference type="PANTHER" id="PTHR38454">
    <property type="entry name" value="INTEGRAL MEMBRANE PROTEIN-RELATED"/>
    <property type="match status" value="1"/>
</dbReference>
<organism evidence="2 3">
    <name type="scientific">Ichthyobacterium seriolicida</name>
    <dbReference type="NCBI Taxonomy" id="242600"/>
    <lineage>
        <taxon>Bacteria</taxon>
        <taxon>Pseudomonadati</taxon>
        <taxon>Bacteroidota</taxon>
        <taxon>Flavobacteriia</taxon>
        <taxon>Flavobacteriales</taxon>
        <taxon>Ichthyobacteriaceae</taxon>
        <taxon>Ichthyobacterium</taxon>
    </lineage>
</organism>
<feature type="transmembrane region" description="Helical" evidence="1">
    <location>
        <begin position="6"/>
        <end position="23"/>
    </location>
</feature>
<name>A0A1J1DYG4_9FLAO</name>
<feature type="transmembrane region" description="Helical" evidence="1">
    <location>
        <begin position="224"/>
        <end position="243"/>
    </location>
</feature>
<dbReference type="KEGG" id="ise:JBKA6_0900"/>
<dbReference type="RefSeq" id="WP_096686268.1">
    <property type="nucleotide sequence ID" value="NZ_AP014564.1"/>
</dbReference>
<feature type="transmembrane region" description="Helical" evidence="1">
    <location>
        <begin position="193"/>
        <end position="212"/>
    </location>
</feature>
<dbReference type="Proteomes" id="UP000243197">
    <property type="component" value="Chromosome"/>
</dbReference>
<dbReference type="Pfam" id="PF09586">
    <property type="entry name" value="YfhO"/>
    <property type="match status" value="1"/>
</dbReference>
<feature type="transmembrane region" description="Helical" evidence="1">
    <location>
        <begin position="369"/>
        <end position="389"/>
    </location>
</feature>
<dbReference type="InterPro" id="IPR018580">
    <property type="entry name" value="Uncharacterised_YfhO"/>
</dbReference>
<protein>
    <recommendedName>
        <fullName evidence="4">Bacterial membrane protein YfhO</fullName>
    </recommendedName>
</protein>
<dbReference type="OrthoDB" id="9772884at2"/>
<feature type="transmembrane region" description="Helical" evidence="1">
    <location>
        <begin position="493"/>
        <end position="511"/>
    </location>
</feature>
<feature type="transmembrane region" description="Helical" evidence="1">
    <location>
        <begin position="133"/>
        <end position="158"/>
    </location>
</feature>
<evidence type="ECO:0000313" key="2">
    <source>
        <dbReference type="EMBL" id="BAV94913.1"/>
    </source>
</evidence>
<feature type="transmembrane region" description="Helical" evidence="1">
    <location>
        <begin position="441"/>
        <end position="459"/>
    </location>
</feature>
<keyword evidence="1" id="KW-0472">Membrane</keyword>
<evidence type="ECO:0008006" key="4">
    <source>
        <dbReference type="Google" id="ProtNLM"/>
    </source>
</evidence>
<dbReference type="PANTHER" id="PTHR38454:SF1">
    <property type="entry name" value="INTEGRAL MEMBRANE PROTEIN"/>
    <property type="match status" value="1"/>
</dbReference>
<reference evidence="2 3" key="1">
    <citation type="submission" date="2014-03" db="EMBL/GenBank/DDBJ databases">
        <title>complete genome sequence of Flavobacteriaceae bacterium JBKA-6.</title>
        <authorList>
            <person name="Takano T."/>
            <person name="Nakamura Y."/>
            <person name="Takuma S."/>
            <person name="Yasuike M."/>
            <person name="Matsuyama T."/>
            <person name="Sakai T."/>
            <person name="Fujiwara A."/>
            <person name="Kimoto K."/>
            <person name="Fukuda Y."/>
            <person name="Kondo H."/>
            <person name="Hirono I."/>
            <person name="Nakayasu C."/>
        </authorList>
    </citation>
    <scope>NUCLEOTIDE SEQUENCE [LARGE SCALE GENOMIC DNA]</scope>
    <source>
        <strain evidence="2 3">JBKA-6</strain>
    </source>
</reference>
<feature type="transmembrane region" description="Helical" evidence="1">
    <location>
        <begin position="518"/>
        <end position="535"/>
    </location>
</feature>
<keyword evidence="1" id="KW-0812">Transmembrane</keyword>
<feature type="transmembrane region" description="Helical" evidence="1">
    <location>
        <begin position="409"/>
        <end position="429"/>
    </location>
</feature>
<feature type="transmembrane region" description="Helical" evidence="1">
    <location>
        <begin position="95"/>
        <end position="121"/>
    </location>
</feature>